<feature type="region of interest" description="Disordered" evidence="1">
    <location>
        <begin position="223"/>
        <end position="262"/>
    </location>
</feature>
<accession>A0ABR3F1Z2</accession>
<protein>
    <recommendedName>
        <fullName evidence="4">Retrotransposon gag domain-containing protein</fullName>
    </recommendedName>
</protein>
<evidence type="ECO:0008006" key="4">
    <source>
        <dbReference type="Google" id="ProtNLM"/>
    </source>
</evidence>
<sequence length="359" mass="40422">MAISADDLEFRGDVGEKLSLKDFLKKAEMRLMAMGATQVEYIEKMDLFLPHGSRAEKWWEELSKEVKGRGWVAFKKLFLVEFPPREVAKVTESKREKELLALRLKTEELGTKDKETKQWTHNVFADTLLEYARAVGITETSTDILNVHSTLPSILKKLVKDSAKTWVEFIAAIKALDIKDIKREKETEDRLTALKRALSTLITPKTPQSKLANSLMNTQISTPANQQQQQYAPQQSQAQGGADPFSSPSRGRGNLFQRQAAQQTASLRLTEEQKNVLKASTASYTQQLNTDAGKARWLVKFVAFRKKWGKVPFHQDMAYPYRPGTLPPGLGECFGCGKAFHPTGGRPCETKPSILDYKS</sequence>
<evidence type="ECO:0000256" key="1">
    <source>
        <dbReference type="SAM" id="MobiDB-lite"/>
    </source>
</evidence>
<organism evidence="2 3">
    <name type="scientific">Marasmius crinis-equi</name>
    <dbReference type="NCBI Taxonomy" id="585013"/>
    <lineage>
        <taxon>Eukaryota</taxon>
        <taxon>Fungi</taxon>
        <taxon>Dikarya</taxon>
        <taxon>Basidiomycota</taxon>
        <taxon>Agaricomycotina</taxon>
        <taxon>Agaricomycetes</taxon>
        <taxon>Agaricomycetidae</taxon>
        <taxon>Agaricales</taxon>
        <taxon>Marasmiineae</taxon>
        <taxon>Marasmiaceae</taxon>
        <taxon>Marasmius</taxon>
    </lineage>
</organism>
<name>A0ABR3F1Z2_9AGAR</name>
<comment type="caution">
    <text evidence="2">The sequence shown here is derived from an EMBL/GenBank/DDBJ whole genome shotgun (WGS) entry which is preliminary data.</text>
</comment>
<dbReference type="EMBL" id="JBAHYK010001169">
    <property type="protein sequence ID" value="KAL0569208.1"/>
    <property type="molecule type" value="Genomic_DNA"/>
</dbReference>
<reference evidence="2 3" key="1">
    <citation type="submission" date="2024-02" db="EMBL/GenBank/DDBJ databases">
        <title>A draft genome for the cacao thread blight pathogen Marasmius crinis-equi.</title>
        <authorList>
            <person name="Cohen S.P."/>
            <person name="Baruah I.K."/>
            <person name="Amoako-Attah I."/>
            <person name="Bukari Y."/>
            <person name="Meinhardt L.W."/>
            <person name="Bailey B.A."/>
        </authorList>
    </citation>
    <scope>NUCLEOTIDE SEQUENCE [LARGE SCALE GENOMIC DNA]</scope>
    <source>
        <strain evidence="2 3">GH-76</strain>
    </source>
</reference>
<feature type="compositionally biased region" description="Low complexity" evidence="1">
    <location>
        <begin position="224"/>
        <end position="239"/>
    </location>
</feature>
<evidence type="ECO:0000313" key="3">
    <source>
        <dbReference type="Proteomes" id="UP001465976"/>
    </source>
</evidence>
<evidence type="ECO:0000313" key="2">
    <source>
        <dbReference type="EMBL" id="KAL0569208.1"/>
    </source>
</evidence>
<keyword evidence="3" id="KW-1185">Reference proteome</keyword>
<proteinExistence type="predicted"/>
<gene>
    <name evidence="2" type="ORF">V5O48_012761</name>
</gene>
<dbReference type="Proteomes" id="UP001465976">
    <property type="component" value="Unassembled WGS sequence"/>
</dbReference>